<dbReference type="SUPFAM" id="SSF81660">
    <property type="entry name" value="Metal cation-transporting ATPase, ATP-binding domain N"/>
    <property type="match status" value="1"/>
</dbReference>
<feature type="active site" description="4-aspartylphosphate intermediate" evidence="6">
    <location>
        <position position="302"/>
    </location>
</feature>
<evidence type="ECO:0000256" key="1">
    <source>
        <dbReference type="ARBA" id="ARBA00008109"/>
    </source>
</evidence>
<dbReference type="PANTHER" id="PTHR24092:SF5">
    <property type="entry name" value="PHOSPHOLIPID-TRANSPORTING ATPASE"/>
    <property type="match status" value="1"/>
</dbReference>
<feature type="binding site" evidence="7">
    <location>
        <position position="302"/>
    </location>
    <ligand>
        <name>ATP</name>
        <dbReference type="ChEBI" id="CHEBI:30616"/>
    </ligand>
</feature>
<organism evidence="11 12">
    <name type="scientific">Sphaeroforma arctica JP610</name>
    <dbReference type="NCBI Taxonomy" id="667725"/>
    <lineage>
        <taxon>Eukaryota</taxon>
        <taxon>Ichthyosporea</taxon>
        <taxon>Ichthyophonida</taxon>
        <taxon>Sphaeroforma</taxon>
    </lineage>
</organism>
<feature type="binding site" evidence="8">
    <location>
        <position position="302"/>
    </location>
    <ligand>
        <name>Mg(2+)</name>
        <dbReference type="ChEBI" id="CHEBI:18420"/>
    </ligand>
</feature>
<dbReference type="Proteomes" id="UP000054560">
    <property type="component" value="Unassembled WGS sequence"/>
</dbReference>
<dbReference type="GO" id="GO:0005524">
    <property type="term" value="F:ATP binding"/>
    <property type="evidence" value="ECO:0007669"/>
    <property type="project" value="UniProtKB-UniRule"/>
</dbReference>
<dbReference type="GO" id="GO:0005802">
    <property type="term" value="C:trans-Golgi network"/>
    <property type="evidence" value="ECO:0007669"/>
    <property type="project" value="TreeGrafter"/>
</dbReference>
<dbReference type="InterPro" id="IPR023298">
    <property type="entry name" value="ATPase_P-typ_TM_dom_sf"/>
</dbReference>
<dbReference type="Pfam" id="PF13246">
    <property type="entry name" value="Cation_ATPase"/>
    <property type="match status" value="1"/>
</dbReference>
<comment type="similarity">
    <text evidence="1 9">Belongs to the cation transport ATPase (P-type) (TC 3.A.3) family. Type IV subfamily.</text>
</comment>
<dbReference type="Gene3D" id="3.40.1110.10">
    <property type="entry name" value="Calcium-transporting ATPase, cytoplasmic domain N"/>
    <property type="match status" value="1"/>
</dbReference>
<dbReference type="EMBL" id="KQ243560">
    <property type="protein sequence ID" value="KNC75541.1"/>
    <property type="molecule type" value="Genomic_DNA"/>
</dbReference>
<evidence type="ECO:0000313" key="12">
    <source>
        <dbReference type="Proteomes" id="UP000054560"/>
    </source>
</evidence>
<dbReference type="STRING" id="667725.A0A0L0FGF8"/>
<dbReference type="AlphaFoldDB" id="A0A0L0FGF8"/>
<dbReference type="InterPro" id="IPR036412">
    <property type="entry name" value="HAD-like_sf"/>
</dbReference>
<feature type="binding site" evidence="8">
    <location>
        <position position="304"/>
    </location>
    <ligand>
        <name>Mg(2+)</name>
        <dbReference type="ChEBI" id="CHEBI:18420"/>
    </ligand>
</feature>
<accession>A0A0L0FGF8</accession>
<dbReference type="GO" id="GO:0005886">
    <property type="term" value="C:plasma membrane"/>
    <property type="evidence" value="ECO:0007669"/>
    <property type="project" value="TreeGrafter"/>
</dbReference>
<keyword evidence="4 9" id="KW-0472">Membrane</keyword>
<feature type="binding site" evidence="7">
    <location>
        <position position="304"/>
    </location>
    <ligand>
        <name>ATP</name>
        <dbReference type="ChEBI" id="CHEBI:30616"/>
    </ligand>
</feature>
<keyword evidence="8" id="KW-0479">Metal-binding</keyword>
<dbReference type="GO" id="GO:0000287">
    <property type="term" value="F:magnesium ion binding"/>
    <property type="evidence" value="ECO:0007669"/>
    <property type="project" value="UniProtKB-UniRule"/>
</dbReference>
<dbReference type="PROSITE" id="PS00154">
    <property type="entry name" value="ATPASE_E1_E2"/>
    <property type="match status" value="1"/>
</dbReference>
<feature type="binding site" evidence="7">
    <location>
        <position position="605"/>
    </location>
    <ligand>
        <name>ATP</name>
        <dbReference type="ChEBI" id="CHEBI:30616"/>
    </ligand>
</feature>
<dbReference type="NCBIfam" id="TIGR01652">
    <property type="entry name" value="ATPase-Plipid"/>
    <property type="match status" value="1"/>
</dbReference>
<feature type="binding site" evidence="7">
    <location>
        <position position="303"/>
    </location>
    <ligand>
        <name>ATP</name>
        <dbReference type="ChEBI" id="CHEBI:30616"/>
    </ligand>
</feature>
<reference evidence="11 12" key="1">
    <citation type="submission" date="2011-02" db="EMBL/GenBank/DDBJ databases">
        <title>The Genome Sequence of Sphaeroforma arctica JP610.</title>
        <authorList>
            <consortium name="The Broad Institute Genome Sequencing Platform"/>
            <person name="Russ C."/>
            <person name="Cuomo C."/>
            <person name="Young S.K."/>
            <person name="Zeng Q."/>
            <person name="Gargeya S."/>
            <person name="Alvarado L."/>
            <person name="Berlin A."/>
            <person name="Chapman S.B."/>
            <person name="Chen Z."/>
            <person name="Freedman E."/>
            <person name="Gellesch M."/>
            <person name="Goldberg J."/>
            <person name="Griggs A."/>
            <person name="Gujja S."/>
            <person name="Heilman E."/>
            <person name="Heiman D."/>
            <person name="Howarth C."/>
            <person name="Mehta T."/>
            <person name="Neiman D."/>
            <person name="Pearson M."/>
            <person name="Roberts A."/>
            <person name="Saif S."/>
            <person name="Shea T."/>
            <person name="Shenoy N."/>
            <person name="Sisk P."/>
            <person name="Stolte C."/>
            <person name="Sykes S."/>
            <person name="White J."/>
            <person name="Yandava C."/>
            <person name="Burger G."/>
            <person name="Gray M.W."/>
            <person name="Holland P.W.H."/>
            <person name="King N."/>
            <person name="Lang F.B.F."/>
            <person name="Roger A.J."/>
            <person name="Ruiz-Trillo I."/>
            <person name="Haas B."/>
            <person name="Nusbaum C."/>
            <person name="Birren B."/>
        </authorList>
    </citation>
    <scope>NUCLEOTIDE SEQUENCE [LARGE SCALE GENOMIC DNA]</scope>
    <source>
        <strain evidence="11 12">JP610</strain>
    </source>
</reference>
<dbReference type="PRINTS" id="PR00119">
    <property type="entry name" value="CATATPASE"/>
</dbReference>
<keyword evidence="7 9" id="KW-0547">Nucleotide-binding</keyword>
<comment type="subcellular location">
    <subcellularLocation>
        <location evidence="9">Membrane</location>
        <topology evidence="9">Multi-pass membrane protein</topology>
    </subcellularLocation>
</comment>
<feature type="binding site" evidence="7">
    <location>
        <position position="470"/>
    </location>
    <ligand>
        <name>ATP</name>
        <dbReference type="ChEBI" id="CHEBI:30616"/>
    </ligand>
</feature>
<dbReference type="EC" id="7.6.2.1" evidence="9"/>
<dbReference type="InterPro" id="IPR018303">
    <property type="entry name" value="ATPase_P-typ_P_site"/>
</dbReference>
<evidence type="ECO:0000256" key="5">
    <source>
        <dbReference type="ARBA" id="ARBA00034036"/>
    </source>
</evidence>
<feature type="non-terminal residue" evidence="11">
    <location>
        <position position="1"/>
    </location>
</feature>
<feature type="domain" description="P-type ATPase A" evidence="10">
    <location>
        <begin position="45"/>
        <end position="192"/>
    </location>
</feature>
<dbReference type="SUPFAM" id="SSF81665">
    <property type="entry name" value="Calcium ATPase, transmembrane domain M"/>
    <property type="match status" value="1"/>
</dbReference>
<dbReference type="GO" id="GO:0006890">
    <property type="term" value="P:retrograde vesicle-mediated transport, Golgi to endoplasmic reticulum"/>
    <property type="evidence" value="ECO:0007669"/>
    <property type="project" value="TreeGrafter"/>
</dbReference>
<comment type="cofactor">
    <cofactor evidence="8">
        <name>Mg(2+)</name>
        <dbReference type="ChEBI" id="CHEBI:18420"/>
    </cofactor>
</comment>
<keyword evidence="2 9" id="KW-0812">Transmembrane</keyword>
<comment type="caution">
    <text evidence="9">Lacks conserved residue(s) required for the propagation of feature annotation.</text>
</comment>
<evidence type="ECO:0000313" key="11">
    <source>
        <dbReference type="EMBL" id="KNC75541.1"/>
    </source>
</evidence>
<dbReference type="PANTHER" id="PTHR24092">
    <property type="entry name" value="PROBABLE PHOSPHOLIPID-TRANSPORTING ATPASE"/>
    <property type="match status" value="1"/>
</dbReference>
<evidence type="ECO:0000256" key="4">
    <source>
        <dbReference type="ARBA" id="ARBA00023136"/>
    </source>
</evidence>
<dbReference type="GeneID" id="25912441"/>
<feature type="binding site" evidence="7">
    <location>
        <position position="494"/>
    </location>
    <ligand>
        <name>ATP</name>
        <dbReference type="ChEBI" id="CHEBI:30616"/>
    </ligand>
</feature>
<dbReference type="eggNOG" id="KOG0210">
    <property type="taxonomic scope" value="Eukaryota"/>
</dbReference>
<dbReference type="InterPro" id="IPR059000">
    <property type="entry name" value="ATPase_P-type_domA"/>
</dbReference>
<keyword evidence="3 9" id="KW-1133">Transmembrane helix</keyword>
<keyword evidence="7 9" id="KW-0067">ATP-binding</keyword>
<dbReference type="InterPro" id="IPR023299">
    <property type="entry name" value="ATPase_P-typ_cyto_dom_N"/>
</dbReference>
<evidence type="ECO:0000256" key="9">
    <source>
        <dbReference type="RuleBase" id="RU362033"/>
    </source>
</evidence>
<dbReference type="InterPro" id="IPR023214">
    <property type="entry name" value="HAD_sf"/>
</dbReference>
<sequence length="645" mass="72848">FVPALKIGYLYTYWGPLLFVLAVTISKEAFDDIARFRRDKEINNSTYKRITAQGEVDITSGEISVGDIIVVHTNQRVPADMVFLRTTEKSGAAFIRTDQLDGETDWKLRIAVPVTQALQTDQNLVRLRACVFADKPMKSIHEFVGTFTTYNELSGSEPQVEPLTIDNTLWTNTVLASGTAVGVVVYTGKESRSVMNTSQPHTKMGLLDEEINFLSKVLFVLTMALALVLVSLKGFDGEWYIYLFRFVLLFSYIIPISLRVNLDMGKTYYARQIERDHYIPDTVVRTSTIPEELGRIRYLLSDKTGTLTQNEMIFKKLHMGSVSFGEDSERDMQEHLYDAFSAPEHVVKTRAHGRTISGLSGNFGQSQASSISPVHGHCYWLHSTICYCSSYSPFQCQITGVVFINIFLHSKNSCLNKQQHYQAASPDEVALVKWAVRVGLTLTFRDLNEMHIETPSGDPLKYEVLESFPFTSETKRMGIIVRDKLTKQITMFTKGADVIMTKMVAFNDWLDEETGNMAREGLRTLVIARKMLTQKEYDNFSAALKEAKTQTTNRDAAILEVRESIEFELELLGVTGVEDKLQEDIKPTLELLRNAGVKVWMLTGDKMETATNIAISSRLVSRSQTIHQFKSGMHSNPCYLCVTYV</sequence>
<dbReference type="Pfam" id="PF00122">
    <property type="entry name" value="E1-E2_ATPase"/>
    <property type="match status" value="1"/>
</dbReference>
<dbReference type="GO" id="GO:0005768">
    <property type="term" value="C:endosome"/>
    <property type="evidence" value="ECO:0007669"/>
    <property type="project" value="TreeGrafter"/>
</dbReference>
<evidence type="ECO:0000256" key="6">
    <source>
        <dbReference type="PIRSR" id="PIRSR606539-1"/>
    </source>
</evidence>
<name>A0A0L0FGF8_9EUKA</name>
<feature type="binding site" evidence="7">
    <location>
        <position position="428"/>
    </location>
    <ligand>
        <name>ATP</name>
        <dbReference type="ChEBI" id="CHEBI:30616"/>
    </ligand>
</feature>
<gene>
    <name evidence="11" type="ORF">SARC_11937</name>
</gene>
<keyword evidence="8 9" id="KW-0460">Magnesium</keyword>
<dbReference type="GO" id="GO:0006897">
    <property type="term" value="P:endocytosis"/>
    <property type="evidence" value="ECO:0007669"/>
    <property type="project" value="TreeGrafter"/>
</dbReference>
<dbReference type="NCBIfam" id="TIGR01494">
    <property type="entry name" value="ATPase_P-type"/>
    <property type="match status" value="2"/>
</dbReference>
<feature type="binding site" evidence="7">
    <location>
        <position position="603"/>
    </location>
    <ligand>
        <name>ATP</name>
        <dbReference type="ChEBI" id="CHEBI:30616"/>
    </ligand>
</feature>
<evidence type="ECO:0000256" key="2">
    <source>
        <dbReference type="ARBA" id="ARBA00022692"/>
    </source>
</evidence>
<dbReference type="GO" id="GO:0016887">
    <property type="term" value="F:ATP hydrolysis activity"/>
    <property type="evidence" value="ECO:0007669"/>
    <property type="project" value="InterPro"/>
</dbReference>
<evidence type="ECO:0000256" key="3">
    <source>
        <dbReference type="ARBA" id="ARBA00022989"/>
    </source>
</evidence>
<comment type="catalytic activity">
    <reaction evidence="5 9">
        <text>ATP + H2O + phospholipidSide 1 = ADP + phosphate + phospholipidSide 2.</text>
        <dbReference type="EC" id="7.6.2.1"/>
    </reaction>
</comment>
<dbReference type="SUPFAM" id="SSF81653">
    <property type="entry name" value="Calcium ATPase, transduction domain A"/>
    <property type="match status" value="1"/>
</dbReference>
<evidence type="ECO:0000256" key="8">
    <source>
        <dbReference type="PIRSR" id="PIRSR606539-3"/>
    </source>
</evidence>
<proteinExistence type="inferred from homology"/>
<feature type="transmembrane region" description="Helical" evidence="9">
    <location>
        <begin position="213"/>
        <end position="233"/>
    </location>
</feature>
<dbReference type="RefSeq" id="XP_014149443.1">
    <property type="nucleotide sequence ID" value="XM_014293968.1"/>
</dbReference>
<protein>
    <recommendedName>
        <fullName evidence="9">Phospholipid-transporting ATPase</fullName>
        <ecNumber evidence="9">7.6.2.1</ecNumber>
    </recommendedName>
</protein>
<dbReference type="Gene3D" id="3.40.50.1000">
    <property type="entry name" value="HAD superfamily/HAD-like"/>
    <property type="match status" value="1"/>
</dbReference>
<feature type="binding site" evidence="7">
    <location>
        <position position="523"/>
    </location>
    <ligand>
        <name>ATP</name>
        <dbReference type="ChEBI" id="CHEBI:30616"/>
    </ligand>
</feature>
<dbReference type="SUPFAM" id="SSF56784">
    <property type="entry name" value="HAD-like"/>
    <property type="match status" value="1"/>
</dbReference>
<dbReference type="GO" id="GO:0045332">
    <property type="term" value="P:phospholipid translocation"/>
    <property type="evidence" value="ECO:0007669"/>
    <property type="project" value="TreeGrafter"/>
</dbReference>
<dbReference type="InterPro" id="IPR008250">
    <property type="entry name" value="ATPase_P-typ_transduc_dom_A_sf"/>
</dbReference>
<feature type="transmembrane region" description="Helical" evidence="9">
    <location>
        <begin position="12"/>
        <end position="30"/>
    </location>
</feature>
<feature type="binding site" evidence="7">
    <location>
        <position position="604"/>
    </location>
    <ligand>
        <name>ATP</name>
        <dbReference type="ChEBI" id="CHEBI:30616"/>
    </ligand>
</feature>
<dbReference type="Gene3D" id="2.70.150.10">
    <property type="entry name" value="Calcium-transporting ATPase, cytoplasmic transduction domain A"/>
    <property type="match status" value="1"/>
</dbReference>
<dbReference type="GO" id="GO:0140326">
    <property type="term" value="F:ATPase-coupled intramembrane lipid transporter activity"/>
    <property type="evidence" value="ECO:0007669"/>
    <property type="project" value="UniProtKB-EC"/>
</dbReference>
<evidence type="ECO:0000259" key="10">
    <source>
        <dbReference type="Pfam" id="PF00122"/>
    </source>
</evidence>
<evidence type="ECO:0000256" key="7">
    <source>
        <dbReference type="PIRSR" id="PIRSR606539-2"/>
    </source>
</evidence>
<dbReference type="FunFam" id="3.40.1110.10:FF:000097">
    <property type="entry name" value="Phospholipid-transporting ATPase"/>
    <property type="match status" value="1"/>
</dbReference>
<dbReference type="OrthoDB" id="377733at2759"/>
<keyword evidence="12" id="KW-1185">Reference proteome</keyword>
<feature type="transmembrane region" description="Helical" evidence="9">
    <location>
        <begin position="239"/>
        <end position="258"/>
    </location>
</feature>
<keyword evidence="9" id="KW-1278">Translocase</keyword>
<dbReference type="InterPro" id="IPR006539">
    <property type="entry name" value="P-type_ATPase_IV"/>
</dbReference>
<dbReference type="InterPro" id="IPR001757">
    <property type="entry name" value="P_typ_ATPase"/>
</dbReference>